<organism evidence="1 2">
    <name type="scientific">Proteus mirabilis</name>
    <dbReference type="NCBI Taxonomy" id="584"/>
    <lineage>
        <taxon>Bacteria</taxon>
        <taxon>Pseudomonadati</taxon>
        <taxon>Pseudomonadota</taxon>
        <taxon>Gammaproteobacteria</taxon>
        <taxon>Enterobacterales</taxon>
        <taxon>Morganellaceae</taxon>
        <taxon>Proteus</taxon>
    </lineage>
</organism>
<dbReference type="EMBL" id="UGTS01000004">
    <property type="protein sequence ID" value="SUC20883.1"/>
    <property type="molecule type" value="Genomic_DNA"/>
</dbReference>
<name>A0A379FJF5_PROMI</name>
<keyword evidence="1" id="KW-0808">Transferase</keyword>
<keyword evidence="1" id="KW-0418">Kinase</keyword>
<sequence>MTTPRLAVLGSINVDHIMNIAQFPKPEKP</sequence>
<evidence type="ECO:0000313" key="1">
    <source>
        <dbReference type="EMBL" id="SUC20883.1"/>
    </source>
</evidence>
<gene>
    <name evidence="1" type="primary">rbsK_3</name>
    <name evidence="1" type="ORF">NCTC11938_02029</name>
</gene>
<dbReference type="Proteomes" id="UP000254191">
    <property type="component" value="Unassembled WGS sequence"/>
</dbReference>
<accession>A0A379FJF5</accession>
<dbReference type="AlphaFoldDB" id="A0A379FJF5"/>
<proteinExistence type="predicted"/>
<protein>
    <submittedName>
        <fullName evidence="1">Ribokinase</fullName>
    </submittedName>
</protein>
<reference evidence="1 2" key="1">
    <citation type="submission" date="2018-06" db="EMBL/GenBank/DDBJ databases">
        <authorList>
            <consortium name="Pathogen Informatics"/>
            <person name="Doyle S."/>
        </authorList>
    </citation>
    <scope>NUCLEOTIDE SEQUENCE [LARGE SCALE GENOMIC DNA]</scope>
    <source>
        <strain evidence="1 2">NCTC11938</strain>
    </source>
</reference>
<dbReference type="GO" id="GO:0016301">
    <property type="term" value="F:kinase activity"/>
    <property type="evidence" value="ECO:0007669"/>
    <property type="project" value="UniProtKB-KW"/>
</dbReference>
<evidence type="ECO:0000313" key="2">
    <source>
        <dbReference type="Proteomes" id="UP000254191"/>
    </source>
</evidence>